<feature type="active site" evidence="6">
    <location>
        <position position="271"/>
    </location>
</feature>
<evidence type="ECO:0000313" key="10">
    <source>
        <dbReference type="Ensembl" id="ENSMMSP00000024509.1"/>
    </source>
</evidence>
<keyword evidence="11" id="KW-1185">Reference proteome</keyword>
<feature type="domain" description="Peptidase A1" evidence="9">
    <location>
        <begin position="72"/>
        <end position="377"/>
    </location>
</feature>
<feature type="disulfide bond" evidence="7">
    <location>
        <begin position="304"/>
        <end position="337"/>
    </location>
</feature>
<keyword evidence="5 7" id="KW-1015">Disulfide bond</keyword>
<evidence type="ECO:0000256" key="3">
    <source>
        <dbReference type="ARBA" id="ARBA00022525"/>
    </source>
</evidence>
<feature type="disulfide bond" evidence="7">
    <location>
        <begin position="262"/>
        <end position="266"/>
    </location>
</feature>
<keyword evidence="8" id="KW-0378">Hydrolase</keyword>
<sequence>AWTEEQLIVSSPLFLFLILGESLPLRKIKTLRETLREKNLLNNFLKKQAFRLSYSDSSVATHPLRNYLDISYVGVITIGTPPQEFRVIFDTGSADLWVPSVSCVSEACRTHNTFKHENSSTFKNMNKHVTIYYGSGTVRAFLGSDTVRIGNFVSLNQLFGLSLEEYGFDGAPFDGVLGLAFPSISIKGTIPIFDNMWSQGAFSEPVFAFYLSKNKMEGSALMFGGVDHRFYRGELNWVPVTQTRHWQISMNRISMNGNVVACSRGCQALVDTGTSLIYGSTDEANNINKLLNAHLDNSEYVVSCDAMRTLPPFIFNINGIDYPLPAEAYIFKDKNICFSVFQGGLESTSPGNWLLGDVFLREYFAVFDRKNEKVGLAPAV</sequence>
<dbReference type="PROSITE" id="PS00141">
    <property type="entry name" value="ASP_PROTEASE"/>
    <property type="match status" value="2"/>
</dbReference>
<reference evidence="10" key="2">
    <citation type="submission" date="2025-09" db="UniProtKB">
        <authorList>
            <consortium name="Ensembl"/>
        </authorList>
    </citation>
    <scope>IDENTIFICATION</scope>
</reference>
<protein>
    <recommendedName>
        <fullName evidence="9">Peptidase A1 domain-containing protein</fullName>
    </recommendedName>
</protein>
<dbReference type="FunFam" id="2.40.70.10:FF:000004">
    <property type="entry name" value="Pepsin A"/>
    <property type="match status" value="1"/>
</dbReference>
<evidence type="ECO:0000256" key="2">
    <source>
        <dbReference type="ARBA" id="ARBA00007447"/>
    </source>
</evidence>
<dbReference type="PANTHER" id="PTHR47966">
    <property type="entry name" value="BETA-SITE APP-CLEAVING ENZYME, ISOFORM A-RELATED"/>
    <property type="match status" value="1"/>
</dbReference>
<dbReference type="InterPro" id="IPR001969">
    <property type="entry name" value="Aspartic_peptidase_AS"/>
</dbReference>
<dbReference type="InterPro" id="IPR001461">
    <property type="entry name" value="Aspartic_peptidase_A1"/>
</dbReference>
<evidence type="ECO:0000256" key="6">
    <source>
        <dbReference type="PIRSR" id="PIRSR601461-1"/>
    </source>
</evidence>
<evidence type="ECO:0000259" key="9">
    <source>
        <dbReference type="PROSITE" id="PS51767"/>
    </source>
</evidence>
<reference evidence="10" key="1">
    <citation type="submission" date="2025-08" db="UniProtKB">
        <authorList>
            <consortium name="Ensembl"/>
        </authorList>
    </citation>
    <scope>IDENTIFICATION</scope>
</reference>
<organism evidence="10 11">
    <name type="scientific">Moschus moschiferus</name>
    <name type="common">Siberian musk deer</name>
    <name type="synonym">Moschus sibiricus</name>
    <dbReference type="NCBI Taxonomy" id="68415"/>
    <lineage>
        <taxon>Eukaryota</taxon>
        <taxon>Metazoa</taxon>
        <taxon>Chordata</taxon>
        <taxon>Craniata</taxon>
        <taxon>Vertebrata</taxon>
        <taxon>Euteleostomi</taxon>
        <taxon>Mammalia</taxon>
        <taxon>Eutheria</taxon>
        <taxon>Laurasiatheria</taxon>
        <taxon>Artiodactyla</taxon>
        <taxon>Ruminantia</taxon>
        <taxon>Pecora</taxon>
        <taxon>Moschidae</taxon>
        <taxon>Moschus</taxon>
    </lineage>
</organism>
<dbReference type="PANTHER" id="PTHR47966:SF49">
    <property type="entry name" value="PEPSIN A-5"/>
    <property type="match status" value="1"/>
</dbReference>
<feature type="disulfide bond" evidence="7">
    <location>
        <begin position="103"/>
        <end position="108"/>
    </location>
</feature>
<comment type="subcellular location">
    <subcellularLocation>
        <location evidence="1">Secreted</location>
        <location evidence="1">Extracellular space</location>
    </subcellularLocation>
</comment>
<dbReference type="FunFam" id="2.40.70.10:FF:000006">
    <property type="entry name" value="Cathepsin E"/>
    <property type="match status" value="1"/>
</dbReference>
<dbReference type="InterPro" id="IPR033121">
    <property type="entry name" value="PEPTIDASE_A1"/>
</dbReference>
<feature type="active site" evidence="6">
    <location>
        <position position="90"/>
    </location>
</feature>
<dbReference type="PRINTS" id="PR00792">
    <property type="entry name" value="PEPSIN"/>
</dbReference>
<accession>A0A8C6E2A5</accession>
<dbReference type="GO" id="GO:0006508">
    <property type="term" value="P:proteolysis"/>
    <property type="evidence" value="ECO:0007669"/>
    <property type="project" value="UniProtKB-KW"/>
</dbReference>
<evidence type="ECO:0000256" key="4">
    <source>
        <dbReference type="ARBA" id="ARBA00022729"/>
    </source>
</evidence>
<keyword evidence="4" id="KW-0732">Signal</keyword>
<keyword evidence="3" id="KW-0964">Secreted</keyword>
<evidence type="ECO:0000256" key="1">
    <source>
        <dbReference type="ARBA" id="ARBA00004239"/>
    </source>
</evidence>
<dbReference type="Proteomes" id="UP000694544">
    <property type="component" value="Unplaced"/>
</dbReference>
<evidence type="ECO:0000313" key="11">
    <source>
        <dbReference type="Proteomes" id="UP000694544"/>
    </source>
</evidence>
<name>A0A8C6E2A5_MOSMO</name>
<keyword evidence="8" id="KW-0064">Aspartyl protease</keyword>
<dbReference type="PROSITE" id="PS51767">
    <property type="entry name" value="PEPTIDASE_A1"/>
    <property type="match status" value="1"/>
</dbReference>
<comment type="similarity">
    <text evidence="2 8">Belongs to the peptidase A1 family.</text>
</comment>
<dbReference type="AlphaFoldDB" id="A0A8C6E2A5"/>
<dbReference type="Gene3D" id="6.10.140.60">
    <property type="match status" value="1"/>
</dbReference>
<dbReference type="InterPro" id="IPR012848">
    <property type="entry name" value="Aspartic_peptidase_N"/>
</dbReference>
<keyword evidence="8" id="KW-0645">Protease</keyword>
<dbReference type="GO" id="GO:0004190">
    <property type="term" value="F:aspartic-type endopeptidase activity"/>
    <property type="evidence" value="ECO:0007669"/>
    <property type="project" value="UniProtKB-KW"/>
</dbReference>
<dbReference type="Gene3D" id="2.40.70.10">
    <property type="entry name" value="Acid Proteases"/>
    <property type="match status" value="2"/>
</dbReference>
<dbReference type="Pfam" id="PF00026">
    <property type="entry name" value="Asp"/>
    <property type="match status" value="1"/>
</dbReference>
<evidence type="ECO:0000256" key="8">
    <source>
        <dbReference type="RuleBase" id="RU000454"/>
    </source>
</evidence>
<evidence type="ECO:0000256" key="7">
    <source>
        <dbReference type="PIRSR" id="PIRSR601461-2"/>
    </source>
</evidence>
<evidence type="ECO:0000256" key="5">
    <source>
        <dbReference type="ARBA" id="ARBA00023157"/>
    </source>
</evidence>
<proteinExistence type="inferred from homology"/>
<dbReference type="SUPFAM" id="SSF50630">
    <property type="entry name" value="Acid proteases"/>
    <property type="match status" value="1"/>
</dbReference>
<dbReference type="InterPro" id="IPR021109">
    <property type="entry name" value="Peptidase_aspartic_dom_sf"/>
</dbReference>
<dbReference type="Pfam" id="PF07966">
    <property type="entry name" value="A1_Propeptide"/>
    <property type="match status" value="1"/>
</dbReference>
<dbReference type="GO" id="GO:0005576">
    <property type="term" value="C:extracellular region"/>
    <property type="evidence" value="ECO:0007669"/>
    <property type="project" value="UniProtKB-SubCell"/>
</dbReference>
<dbReference type="Ensembl" id="ENSMMST00000027081.1">
    <property type="protein sequence ID" value="ENSMMSP00000024509.1"/>
    <property type="gene ID" value="ENSMMSG00000018391.1"/>
</dbReference>
<dbReference type="GeneTree" id="ENSGT00940000153747"/>